<name>A0ABV1HXZ5_9FIRM</name>
<gene>
    <name evidence="5" type="ORF">WMO62_02920</name>
</gene>
<dbReference type="Gene3D" id="3.20.20.100">
    <property type="entry name" value="NADP-dependent oxidoreductase domain"/>
    <property type="match status" value="1"/>
</dbReference>
<proteinExistence type="inferred from homology"/>
<comment type="similarity">
    <text evidence="1">Belongs to the shaker potassium channel beta subunit family.</text>
</comment>
<reference evidence="5 6" key="1">
    <citation type="submission" date="2024-03" db="EMBL/GenBank/DDBJ databases">
        <title>Human intestinal bacterial collection.</title>
        <authorList>
            <person name="Pauvert C."/>
            <person name="Hitch T.C.A."/>
            <person name="Clavel T."/>
        </authorList>
    </citation>
    <scope>NUCLEOTIDE SEQUENCE [LARGE SCALE GENOMIC DNA]</scope>
    <source>
        <strain evidence="5 6">CLA-AA-H78B</strain>
    </source>
</reference>
<dbReference type="EMBL" id="JBBMFC010000004">
    <property type="protein sequence ID" value="MEQ2577794.1"/>
    <property type="molecule type" value="Genomic_DNA"/>
</dbReference>
<evidence type="ECO:0000256" key="2">
    <source>
        <dbReference type="ARBA" id="ARBA00022857"/>
    </source>
</evidence>
<evidence type="ECO:0000256" key="3">
    <source>
        <dbReference type="ARBA" id="ARBA00023002"/>
    </source>
</evidence>
<accession>A0ABV1HXZ5</accession>
<dbReference type="InterPro" id="IPR023210">
    <property type="entry name" value="NADP_OxRdtase_dom"/>
</dbReference>
<dbReference type="Proteomes" id="UP001470288">
    <property type="component" value="Unassembled WGS sequence"/>
</dbReference>
<evidence type="ECO:0000313" key="6">
    <source>
        <dbReference type="Proteomes" id="UP001470288"/>
    </source>
</evidence>
<keyword evidence="6" id="KW-1185">Reference proteome</keyword>
<dbReference type="RefSeq" id="WP_349143745.1">
    <property type="nucleotide sequence ID" value="NZ_JBBMFC010000004.1"/>
</dbReference>
<dbReference type="InterPro" id="IPR005399">
    <property type="entry name" value="K_chnl_volt-dep_bsu_KCNAB-rel"/>
</dbReference>
<sequence length="332" mass="37437">MYQADGTRYETMKYNRCGKSGLKLPEVSLGLWHNFGSTAVYENMKSLCFTAFDHGITHFDLANNYGPEPGSAETNFGRIMKEELHAYRDEILVSTKAGYLMWNGPYGDWGSKKYIIASLDQSLKRLGLDYVDIFYHHRMDPETPLEETMETLAQIVRSGKALYVGISNYDGEHMKQAAAILKELHCPYIINQNRYSIFDRTIEKNGLKQAAHEADKGIIAFSPLAQGTLTDRYLNGIPADSRIATDGRFLKASQLTEEKVESICMLNEIAKERGESLAQMALKWVLKDHVVTSVLIGASKPSQILDNLKVLESADFTEEELKRIDQASKMEN</sequence>
<dbReference type="PANTHER" id="PTHR43150:SF4">
    <property type="entry name" value="L-GLYCERALDEHYDE 3-PHOSPHATE REDUCTASE"/>
    <property type="match status" value="1"/>
</dbReference>
<protein>
    <submittedName>
        <fullName evidence="5">Aldo/keto reductase</fullName>
    </submittedName>
</protein>
<feature type="domain" description="NADP-dependent oxidoreductase" evidence="4">
    <location>
        <begin position="27"/>
        <end position="328"/>
    </location>
</feature>
<comment type="caution">
    <text evidence="5">The sequence shown here is derived from an EMBL/GenBank/DDBJ whole genome shotgun (WGS) entry which is preliminary data.</text>
</comment>
<dbReference type="InterPro" id="IPR036812">
    <property type="entry name" value="NAD(P)_OxRdtase_dom_sf"/>
</dbReference>
<keyword evidence="3" id="KW-0560">Oxidoreductase</keyword>
<keyword evidence="2" id="KW-0521">NADP</keyword>
<evidence type="ECO:0000313" key="5">
    <source>
        <dbReference type="EMBL" id="MEQ2577794.1"/>
    </source>
</evidence>
<dbReference type="SUPFAM" id="SSF51430">
    <property type="entry name" value="NAD(P)-linked oxidoreductase"/>
    <property type="match status" value="1"/>
</dbReference>
<evidence type="ECO:0000256" key="1">
    <source>
        <dbReference type="ARBA" id="ARBA00006515"/>
    </source>
</evidence>
<evidence type="ECO:0000259" key="4">
    <source>
        <dbReference type="Pfam" id="PF00248"/>
    </source>
</evidence>
<dbReference type="PANTHER" id="PTHR43150">
    <property type="entry name" value="HYPERKINETIC, ISOFORM M"/>
    <property type="match status" value="1"/>
</dbReference>
<dbReference type="Pfam" id="PF00248">
    <property type="entry name" value="Aldo_ket_red"/>
    <property type="match status" value="1"/>
</dbReference>
<organism evidence="5 6">
    <name type="scientific">Hominiventricola aquisgranensis</name>
    <dbReference type="NCBI Taxonomy" id="3133164"/>
    <lineage>
        <taxon>Bacteria</taxon>
        <taxon>Bacillati</taxon>
        <taxon>Bacillota</taxon>
        <taxon>Clostridia</taxon>
        <taxon>Lachnospirales</taxon>
        <taxon>Lachnospiraceae</taxon>
        <taxon>Hominiventricola</taxon>
    </lineage>
</organism>